<comment type="function">
    <text evidence="12">Catalyzes the cyclization of GTP to (8S)-3',8-cyclo-7,8-dihydroguanosine 5'-triphosphate.</text>
</comment>
<feature type="binding site" evidence="12">
    <location>
        <position position="94"/>
    </location>
    <ligand>
        <name>GTP</name>
        <dbReference type="ChEBI" id="CHEBI:37565"/>
    </ligand>
</feature>
<evidence type="ECO:0000256" key="4">
    <source>
        <dbReference type="ARBA" id="ARBA00022723"/>
    </source>
</evidence>
<dbReference type="PROSITE" id="PS01305">
    <property type="entry name" value="MOAA_NIFB_PQQE"/>
    <property type="match status" value="1"/>
</dbReference>
<keyword evidence="3 12" id="KW-0949">S-adenosyl-L-methionine</keyword>
<feature type="domain" description="Radical SAM core" evidence="13">
    <location>
        <begin position="5"/>
        <end position="229"/>
    </location>
</feature>
<dbReference type="InterPro" id="IPR000385">
    <property type="entry name" value="MoaA_NifB_PqqE_Fe-S-bd_CS"/>
</dbReference>
<dbReference type="Gene3D" id="3.20.20.70">
    <property type="entry name" value="Aldolase class I"/>
    <property type="match status" value="1"/>
</dbReference>
<evidence type="ECO:0000256" key="11">
    <source>
        <dbReference type="ARBA" id="ARBA00048697"/>
    </source>
</evidence>
<comment type="caution">
    <text evidence="14">The sequence shown here is derived from an EMBL/GenBank/DDBJ whole genome shotgun (WGS) entry which is preliminary data.</text>
</comment>
<sequence>MLSDNFGRQFEYLRLSITDACNFRCNYCLPDGYDCDSSREFLSLAELQTLVQAFAKLGMKKIRLTGGEPGLRKDLTDIIALCKQTPGIEQVALTTNGFNLKRNIDAWHQAGLSALNVSADSLDSRLFATITGHQKLENILAGIERAQQLGIERIKMNAVLLKQFNYHQLEQYLAWIKEREVTIRFIELMEIGDNKAFFRENHVSGDLIKQHLLANGWQQKIKHKLAGPAQEFYHPEFKGELGLIMPYSKDFCHSCNRLRMSAKGQLHLCLFGDNGIDIRPWLTANDINGTCEAIQAAMENKVATHLLHDNIVGSTKNLAMLGG</sequence>
<dbReference type="SFLD" id="SFLDS00029">
    <property type="entry name" value="Radical_SAM"/>
    <property type="match status" value="1"/>
</dbReference>
<feature type="binding site" evidence="12">
    <location>
        <position position="252"/>
    </location>
    <ligand>
        <name>[4Fe-4S] cluster</name>
        <dbReference type="ChEBI" id="CHEBI:49883"/>
        <label>2</label>
        <note>4Fe-4S-substrate</note>
    </ligand>
</feature>
<keyword evidence="2 12" id="KW-0004">4Fe-4S</keyword>
<evidence type="ECO:0000256" key="8">
    <source>
        <dbReference type="ARBA" id="ARBA00023134"/>
    </source>
</evidence>
<evidence type="ECO:0000256" key="3">
    <source>
        <dbReference type="ARBA" id="ARBA00022691"/>
    </source>
</evidence>
<dbReference type="InterPro" id="IPR050105">
    <property type="entry name" value="MoCo_biosynth_MoaA/MoaC"/>
</dbReference>
<accession>A0A5R9IKX6</accession>
<keyword evidence="4 12" id="KW-0479">Metal-binding</keyword>
<comment type="cofactor">
    <cofactor evidence="12">
        <name>[4Fe-4S] cluster</name>
        <dbReference type="ChEBI" id="CHEBI:49883"/>
    </cofactor>
    <text evidence="12">Binds 2 [4Fe-4S] clusters. Binds 1 [4Fe-4S] cluster coordinated with 3 cysteines and an exchangeable S-adenosyl-L-methionine and 1 [4Fe-4S] cluster coordinated with 3 cysteines and the GTP-derived substrate.</text>
</comment>
<feature type="binding site" evidence="12">
    <location>
        <position position="27"/>
    </location>
    <ligand>
        <name>S-adenosyl-L-methionine</name>
        <dbReference type="ChEBI" id="CHEBI:59789"/>
    </ligand>
</feature>
<evidence type="ECO:0000256" key="12">
    <source>
        <dbReference type="HAMAP-Rule" id="MF_01225"/>
    </source>
</evidence>
<dbReference type="GO" id="GO:0005525">
    <property type="term" value="F:GTP binding"/>
    <property type="evidence" value="ECO:0007669"/>
    <property type="project" value="UniProtKB-UniRule"/>
</dbReference>
<dbReference type="InterPro" id="IPR058240">
    <property type="entry name" value="rSAM_sf"/>
</dbReference>
<keyword evidence="9 12" id="KW-0501">Molybdenum cofactor biosynthesis</keyword>
<dbReference type="SUPFAM" id="SSF102114">
    <property type="entry name" value="Radical SAM enzymes"/>
    <property type="match status" value="1"/>
</dbReference>
<dbReference type="RefSeq" id="WP_138320535.1">
    <property type="nucleotide sequence ID" value="NZ_VCBC01000013.1"/>
</dbReference>
<dbReference type="PANTHER" id="PTHR22960">
    <property type="entry name" value="MOLYBDOPTERIN COFACTOR SYNTHESIS PROTEIN A"/>
    <property type="match status" value="1"/>
</dbReference>
<feature type="binding site" evidence="12">
    <location>
        <position position="67"/>
    </location>
    <ligand>
        <name>S-adenosyl-L-methionine</name>
        <dbReference type="ChEBI" id="CHEBI:59789"/>
    </ligand>
</feature>
<feature type="binding site" evidence="12">
    <location>
        <position position="189"/>
    </location>
    <ligand>
        <name>S-adenosyl-L-methionine</name>
        <dbReference type="ChEBI" id="CHEBI:59789"/>
    </ligand>
</feature>
<dbReference type="CDD" id="cd21117">
    <property type="entry name" value="Twitch_MoaA"/>
    <property type="match status" value="1"/>
</dbReference>
<feature type="binding site" evidence="12">
    <location>
        <begin position="257"/>
        <end position="259"/>
    </location>
    <ligand>
        <name>GTP</name>
        <dbReference type="ChEBI" id="CHEBI:37565"/>
    </ligand>
</feature>
<dbReference type="InterPro" id="IPR013483">
    <property type="entry name" value="MoaA"/>
</dbReference>
<dbReference type="SFLD" id="SFLDG01386">
    <property type="entry name" value="main_SPASM_domain-containing"/>
    <property type="match status" value="1"/>
</dbReference>
<evidence type="ECO:0000256" key="2">
    <source>
        <dbReference type="ARBA" id="ARBA00022485"/>
    </source>
</evidence>
<protein>
    <recommendedName>
        <fullName evidence="1 12">GTP 3',8-cyclase</fullName>
        <ecNumber evidence="1 12">4.1.99.22</ecNumber>
    </recommendedName>
    <alternativeName>
        <fullName evidence="12">Molybdenum cofactor biosynthesis protein A</fullName>
    </alternativeName>
</protein>
<dbReference type="InterPro" id="IPR013785">
    <property type="entry name" value="Aldolase_TIM"/>
</dbReference>
<evidence type="ECO:0000256" key="10">
    <source>
        <dbReference type="ARBA" id="ARBA00023239"/>
    </source>
</evidence>
<dbReference type="GO" id="GO:1904047">
    <property type="term" value="F:S-adenosyl-L-methionine binding"/>
    <property type="evidence" value="ECO:0007669"/>
    <property type="project" value="UniProtKB-UniRule"/>
</dbReference>
<dbReference type="SMART" id="SM00729">
    <property type="entry name" value="Elp3"/>
    <property type="match status" value="1"/>
</dbReference>
<comment type="catalytic activity">
    <reaction evidence="11 12">
        <text>GTP + AH2 + S-adenosyl-L-methionine = (8S)-3',8-cyclo-7,8-dihydroguanosine 5'-triphosphate + 5'-deoxyadenosine + L-methionine + A + H(+)</text>
        <dbReference type="Rhea" id="RHEA:49576"/>
        <dbReference type="ChEBI" id="CHEBI:13193"/>
        <dbReference type="ChEBI" id="CHEBI:15378"/>
        <dbReference type="ChEBI" id="CHEBI:17319"/>
        <dbReference type="ChEBI" id="CHEBI:17499"/>
        <dbReference type="ChEBI" id="CHEBI:37565"/>
        <dbReference type="ChEBI" id="CHEBI:57844"/>
        <dbReference type="ChEBI" id="CHEBI:59789"/>
        <dbReference type="ChEBI" id="CHEBI:131766"/>
        <dbReference type="EC" id="4.1.99.22"/>
    </reaction>
</comment>
<evidence type="ECO:0000259" key="13">
    <source>
        <dbReference type="PROSITE" id="PS51918"/>
    </source>
</evidence>
<dbReference type="OrthoDB" id="9763993at2"/>
<comment type="pathway">
    <text evidence="12">Cofactor biosynthesis; molybdopterin biosynthesis.</text>
</comment>
<gene>
    <name evidence="12 14" type="primary">moaA</name>
    <name evidence="14" type="ORF">FE810_13175</name>
</gene>
<keyword evidence="15" id="KW-1185">Reference proteome</keyword>
<dbReference type="NCBIfam" id="TIGR02666">
    <property type="entry name" value="moaA"/>
    <property type="match status" value="1"/>
</dbReference>
<evidence type="ECO:0000256" key="7">
    <source>
        <dbReference type="ARBA" id="ARBA00023014"/>
    </source>
</evidence>
<dbReference type="HAMAP" id="MF_01225_B">
    <property type="entry name" value="MoaA_B"/>
    <property type="match status" value="1"/>
</dbReference>
<feature type="binding site" evidence="12">
    <location>
        <position position="21"/>
    </location>
    <ligand>
        <name>[4Fe-4S] cluster</name>
        <dbReference type="ChEBI" id="CHEBI:49883"/>
        <label>1</label>
        <note>4Fe-4S-S-AdoMet</note>
    </ligand>
</feature>
<keyword evidence="6 12" id="KW-0408">Iron</keyword>
<dbReference type="InterPro" id="IPR040064">
    <property type="entry name" value="MoaA-like"/>
</dbReference>
<reference evidence="14 15" key="1">
    <citation type="submission" date="2019-05" db="EMBL/GenBank/DDBJ databases">
        <title>Genome sequences of Thalassotalea litorea 1K03283.</title>
        <authorList>
            <person name="Zhang D."/>
        </authorList>
    </citation>
    <scope>NUCLEOTIDE SEQUENCE [LARGE SCALE GENOMIC DNA]</scope>
    <source>
        <strain evidence="14 15">MCCC 1K03283</strain>
    </source>
</reference>
<dbReference type="InterPro" id="IPR010505">
    <property type="entry name" value="MoaA_twitch"/>
</dbReference>
<feature type="binding site" evidence="12">
    <location>
        <position position="269"/>
    </location>
    <ligand>
        <name>[4Fe-4S] cluster</name>
        <dbReference type="ChEBI" id="CHEBI:49883"/>
        <label>2</label>
        <note>4Fe-4S-substrate</note>
    </ligand>
</feature>
<feature type="binding site" evidence="12">
    <location>
        <position position="255"/>
    </location>
    <ligand>
        <name>[4Fe-4S] cluster</name>
        <dbReference type="ChEBI" id="CHEBI:49883"/>
        <label>2</label>
        <note>4Fe-4S-substrate</note>
    </ligand>
</feature>
<evidence type="ECO:0000256" key="5">
    <source>
        <dbReference type="ARBA" id="ARBA00022741"/>
    </source>
</evidence>
<dbReference type="GO" id="GO:0051539">
    <property type="term" value="F:4 iron, 4 sulfur cluster binding"/>
    <property type="evidence" value="ECO:0007669"/>
    <property type="project" value="UniProtKB-UniRule"/>
</dbReference>
<keyword evidence="7 12" id="KW-0411">Iron-sulfur</keyword>
<dbReference type="GO" id="GO:0046872">
    <property type="term" value="F:metal ion binding"/>
    <property type="evidence" value="ECO:0007669"/>
    <property type="project" value="UniProtKB-KW"/>
</dbReference>
<dbReference type="InterPro" id="IPR006638">
    <property type="entry name" value="Elp3/MiaA/NifB-like_rSAM"/>
</dbReference>
<dbReference type="PROSITE" id="PS51918">
    <property type="entry name" value="RADICAL_SAM"/>
    <property type="match status" value="1"/>
</dbReference>
<feature type="binding site" evidence="12">
    <location>
        <position position="28"/>
    </location>
    <ligand>
        <name>[4Fe-4S] cluster</name>
        <dbReference type="ChEBI" id="CHEBI:49883"/>
        <label>1</label>
        <note>4Fe-4S-S-AdoMet</note>
    </ligand>
</feature>
<evidence type="ECO:0000313" key="15">
    <source>
        <dbReference type="Proteomes" id="UP000307790"/>
    </source>
</evidence>
<keyword evidence="10 12" id="KW-0456">Lyase</keyword>
<feature type="binding site" evidence="12">
    <location>
        <position position="14"/>
    </location>
    <ligand>
        <name>GTP</name>
        <dbReference type="ChEBI" id="CHEBI:37565"/>
    </ligand>
</feature>
<dbReference type="SFLD" id="SFLDG01383">
    <property type="entry name" value="cyclic_pyranopterin_phosphate"/>
    <property type="match status" value="1"/>
</dbReference>
<dbReference type="UniPathway" id="UPA00344"/>
<dbReference type="EMBL" id="VCBC01000013">
    <property type="protein sequence ID" value="TLU62002.1"/>
    <property type="molecule type" value="Genomic_DNA"/>
</dbReference>
<dbReference type="Proteomes" id="UP000307790">
    <property type="component" value="Unassembled WGS sequence"/>
</dbReference>
<evidence type="ECO:0000313" key="14">
    <source>
        <dbReference type="EMBL" id="TLU62002.1"/>
    </source>
</evidence>
<dbReference type="EC" id="4.1.99.22" evidence="1 12"/>
<dbReference type="Pfam" id="PF04055">
    <property type="entry name" value="Radical_SAM"/>
    <property type="match status" value="1"/>
</dbReference>
<evidence type="ECO:0000256" key="9">
    <source>
        <dbReference type="ARBA" id="ARBA00023150"/>
    </source>
</evidence>
<comment type="similarity">
    <text evidence="12">Belongs to the radical SAM superfamily. MoaA family.</text>
</comment>
<feature type="binding site" evidence="12">
    <location>
        <position position="25"/>
    </location>
    <ligand>
        <name>[4Fe-4S] cluster</name>
        <dbReference type="ChEBI" id="CHEBI:49883"/>
        <label>1</label>
        <note>4Fe-4S-S-AdoMet</note>
    </ligand>
</feature>
<keyword evidence="8 12" id="KW-0342">GTP-binding</keyword>
<comment type="subunit">
    <text evidence="12">Monomer and homodimer.</text>
</comment>
<evidence type="ECO:0000256" key="1">
    <source>
        <dbReference type="ARBA" id="ARBA00012167"/>
    </source>
</evidence>
<dbReference type="AlphaFoldDB" id="A0A5R9IKX6"/>
<dbReference type="InterPro" id="IPR007197">
    <property type="entry name" value="rSAM"/>
</dbReference>
<name>A0A5R9IKX6_9GAMM</name>
<organism evidence="14 15">
    <name type="scientific">Thalassotalea litorea</name>
    <dbReference type="NCBI Taxonomy" id="2020715"/>
    <lineage>
        <taxon>Bacteria</taxon>
        <taxon>Pseudomonadati</taxon>
        <taxon>Pseudomonadota</taxon>
        <taxon>Gammaproteobacteria</taxon>
        <taxon>Alteromonadales</taxon>
        <taxon>Colwelliaceae</taxon>
        <taxon>Thalassotalea</taxon>
    </lineage>
</organism>
<feature type="binding site" evidence="12">
    <location>
        <position position="63"/>
    </location>
    <ligand>
        <name>GTP</name>
        <dbReference type="ChEBI" id="CHEBI:37565"/>
    </ligand>
</feature>
<feature type="binding site" evidence="12">
    <location>
        <position position="118"/>
    </location>
    <ligand>
        <name>S-adenosyl-L-methionine</name>
        <dbReference type="ChEBI" id="CHEBI:59789"/>
    </ligand>
</feature>
<dbReference type="GO" id="GO:0006777">
    <property type="term" value="P:Mo-molybdopterin cofactor biosynthetic process"/>
    <property type="evidence" value="ECO:0007669"/>
    <property type="project" value="UniProtKB-UniRule"/>
</dbReference>
<dbReference type="CDD" id="cd01335">
    <property type="entry name" value="Radical_SAM"/>
    <property type="match status" value="1"/>
</dbReference>
<dbReference type="SFLD" id="SFLDG01067">
    <property type="entry name" value="SPASM/twitch_domain_containing"/>
    <property type="match status" value="1"/>
</dbReference>
<evidence type="ECO:0000256" key="6">
    <source>
        <dbReference type="ARBA" id="ARBA00023004"/>
    </source>
</evidence>
<feature type="binding site" evidence="12">
    <location>
        <position position="155"/>
    </location>
    <ligand>
        <name>GTP</name>
        <dbReference type="ChEBI" id="CHEBI:37565"/>
    </ligand>
</feature>
<dbReference type="PANTHER" id="PTHR22960:SF28">
    <property type="entry name" value="GTP 3',8-CYCLASE"/>
    <property type="match status" value="1"/>
</dbReference>
<proteinExistence type="inferred from homology"/>
<dbReference type="Pfam" id="PF06463">
    <property type="entry name" value="Mob_synth_C"/>
    <property type="match status" value="1"/>
</dbReference>
<keyword evidence="5 12" id="KW-0547">Nucleotide-binding</keyword>
<dbReference type="GO" id="GO:0061799">
    <property type="term" value="F:cyclic pyranopterin monophosphate synthase activity"/>
    <property type="evidence" value="ECO:0007669"/>
    <property type="project" value="TreeGrafter"/>
</dbReference>
<dbReference type="GO" id="GO:0061798">
    <property type="term" value="F:GTP 3',8'-cyclase activity"/>
    <property type="evidence" value="ECO:0007669"/>
    <property type="project" value="UniProtKB-UniRule"/>
</dbReference>